<evidence type="ECO:0000256" key="4">
    <source>
        <dbReference type="ARBA" id="ARBA00022723"/>
    </source>
</evidence>
<dbReference type="PROSITE" id="PS51296">
    <property type="entry name" value="RIESKE"/>
    <property type="match status" value="1"/>
</dbReference>
<dbReference type="InterPro" id="IPR001663">
    <property type="entry name" value="Rng_hydr_dOase-A"/>
</dbReference>
<dbReference type="PANTHER" id="PTHR43756:SF5">
    <property type="entry name" value="CHOLINE MONOOXYGENASE, CHLOROPLASTIC"/>
    <property type="match status" value="1"/>
</dbReference>
<keyword evidence="7" id="KW-0411">Iron-sulfur</keyword>
<evidence type="ECO:0000313" key="11">
    <source>
        <dbReference type="Proteomes" id="UP000175989"/>
    </source>
</evidence>
<dbReference type="RefSeq" id="WP_070245751.1">
    <property type="nucleotide sequence ID" value="NZ_LROM01000006.1"/>
</dbReference>
<evidence type="ECO:0000313" key="10">
    <source>
        <dbReference type="EMBL" id="OFA09216.1"/>
    </source>
</evidence>
<dbReference type="GO" id="GO:0018618">
    <property type="term" value="F:anthranilate 1,2-dioxygenase (deaminating, decarboxylating) activity"/>
    <property type="evidence" value="ECO:0007669"/>
    <property type="project" value="UniProtKB-EC"/>
</dbReference>
<dbReference type="PANTHER" id="PTHR43756">
    <property type="entry name" value="CHOLINE MONOOXYGENASE, CHLOROPLASTIC"/>
    <property type="match status" value="1"/>
</dbReference>
<keyword evidence="3" id="KW-0001">2Fe-2S</keyword>
<dbReference type="Gene3D" id="2.102.10.10">
    <property type="entry name" value="Rieske [2Fe-2S] iron-sulphur domain"/>
    <property type="match status" value="1"/>
</dbReference>
<organism evidence="10 11">
    <name type="scientific">Duganella phyllosphaerae</name>
    <dbReference type="NCBI Taxonomy" id="762836"/>
    <lineage>
        <taxon>Bacteria</taxon>
        <taxon>Pseudomonadati</taxon>
        <taxon>Pseudomonadota</taxon>
        <taxon>Betaproteobacteria</taxon>
        <taxon>Burkholderiales</taxon>
        <taxon>Oxalobacteraceae</taxon>
        <taxon>Telluria group</taxon>
        <taxon>Duganella</taxon>
    </lineage>
</organism>
<dbReference type="GO" id="GO:0005506">
    <property type="term" value="F:iron ion binding"/>
    <property type="evidence" value="ECO:0007669"/>
    <property type="project" value="InterPro"/>
</dbReference>
<feature type="domain" description="Rieske" evidence="9">
    <location>
        <begin position="21"/>
        <end position="88"/>
    </location>
</feature>
<evidence type="ECO:0000256" key="8">
    <source>
        <dbReference type="ARBA" id="ARBA00023027"/>
    </source>
</evidence>
<protein>
    <submittedName>
        <fullName evidence="10">Anthranilate 1,2-dioxygenase large subunit</fullName>
        <ecNumber evidence="10">1.14.12.1</ecNumber>
    </submittedName>
</protein>
<keyword evidence="8" id="KW-0520">NAD</keyword>
<dbReference type="InterPro" id="IPR036922">
    <property type="entry name" value="Rieske_2Fe-2S_sf"/>
</dbReference>
<evidence type="ECO:0000256" key="5">
    <source>
        <dbReference type="ARBA" id="ARBA00023002"/>
    </source>
</evidence>
<dbReference type="InterPro" id="IPR017941">
    <property type="entry name" value="Rieske_2Fe-2S"/>
</dbReference>
<comment type="caution">
    <text evidence="10">The sequence shown here is derived from an EMBL/GenBank/DDBJ whole genome shotgun (WGS) entry which is preliminary data.</text>
</comment>
<keyword evidence="11" id="KW-1185">Reference proteome</keyword>
<sequence>MIDAHYLTAQAQAHRLRDEFWHLLCHRSELPASGDYLKLDWLGQEVVVFNDHGELVVFDNLCPHRGTRFFTDSHGNAPLTCPYHGWSYRAGAMHIPCRERYAQADLARATLHTLQIDWCADFLFAAPAPRMALEDQLGGTYNLLADVSFNIAGRSDLNARDFACDWRVALENALEPLHVPFVHPESLAQLQLGDGVNTFTPWTSIWHAELGNSAMIKKLRSVKRLFALDSQYEGYQSVYLFPFTMLSSTFSYSYSLQHFFPAAQPGRTHFSSRLLNGATRPASAAALQGFFDASAHMNRQVFAEDQAICERIAPGAIDDERFATLALDEEKIGHFRSCLQTALAV</sequence>
<dbReference type="OrthoDB" id="9800167at2"/>
<dbReference type="CDD" id="cd03469">
    <property type="entry name" value="Rieske_RO_Alpha_N"/>
    <property type="match status" value="1"/>
</dbReference>
<evidence type="ECO:0000256" key="1">
    <source>
        <dbReference type="ARBA" id="ARBA00001962"/>
    </source>
</evidence>
<keyword evidence="5 10" id="KW-0560">Oxidoreductase</keyword>
<evidence type="ECO:0000256" key="6">
    <source>
        <dbReference type="ARBA" id="ARBA00023004"/>
    </source>
</evidence>
<accession>A0A1E7X7W2</accession>
<evidence type="ECO:0000259" key="9">
    <source>
        <dbReference type="PROSITE" id="PS51296"/>
    </source>
</evidence>
<keyword evidence="6" id="KW-0408">Iron</keyword>
<dbReference type="EC" id="1.14.12.1" evidence="10"/>
<dbReference type="InterPro" id="IPR015879">
    <property type="entry name" value="Ring_hydroxy_dOase_asu_C_dom"/>
</dbReference>
<dbReference type="Gene3D" id="3.90.380.10">
    <property type="entry name" value="Naphthalene 1,2-dioxygenase Alpha Subunit, Chain A, domain 1"/>
    <property type="match status" value="1"/>
</dbReference>
<keyword evidence="10" id="KW-0223">Dioxygenase</keyword>
<dbReference type="CDD" id="cd00680">
    <property type="entry name" value="RHO_alpha_C"/>
    <property type="match status" value="1"/>
</dbReference>
<dbReference type="EMBL" id="LROM01000006">
    <property type="protein sequence ID" value="OFA09216.1"/>
    <property type="molecule type" value="Genomic_DNA"/>
</dbReference>
<dbReference type="InterPro" id="IPR015881">
    <property type="entry name" value="ARHD_Rieske_2Fe_2S"/>
</dbReference>
<dbReference type="Pfam" id="PF00355">
    <property type="entry name" value="Rieske"/>
    <property type="match status" value="1"/>
</dbReference>
<evidence type="ECO:0000256" key="7">
    <source>
        <dbReference type="ARBA" id="ARBA00023014"/>
    </source>
</evidence>
<comment type="cofactor">
    <cofactor evidence="1">
        <name>Fe cation</name>
        <dbReference type="ChEBI" id="CHEBI:24875"/>
    </cofactor>
</comment>
<name>A0A1E7X7W2_9BURK</name>
<dbReference type="SUPFAM" id="SSF50022">
    <property type="entry name" value="ISP domain"/>
    <property type="match status" value="1"/>
</dbReference>
<dbReference type="Pfam" id="PF00848">
    <property type="entry name" value="Ring_hydroxyl_A"/>
    <property type="match status" value="1"/>
</dbReference>
<dbReference type="Proteomes" id="UP000175989">
    <property type="component" value="Unassembled WGS sequence"/>
</dbReference>
<evidence type="ECO:0000256" key="2">
    <source>
        <dbReference type="ARBA" id="ARBA00008751"/>
    </source>
</evidence>
<evidence type="ECO:0000256" key="3">
    <source>
        <dbReference type="ARBA" id="ARBA00022714"/>
    </source>
</evidence>
<dbReference type="SUPFAM" id="SSF55961">
    <property type="entry name" value="Bet v1-like"/>
    <property type="match status" value="1"/>
</dbReference>
<dbReference type="GO" id="GO:0051537">
    <property type="term" value="F:2 iron, 2 sulfur cluster binding"/>
    <property type="evidence" value="ECO:0007669"/>
    <property type="project" value="UniProtKB-KW"/>
</dbReference>
<reference evidence="11" key="1">
    <citation type="journal article" date="2016" name="Front. Microbiol.">
        <title>Molecular Keys to the Janthinobacterium and Duganella spp. Interaction with the Plant Pathogen Fusarium graminearum.</title>
        <authorList>
            <person name="Haack F.S."/>
            <person name="Poehlein A."/>
            <person name="Kroger C."/>
            <person name="Voigt C.A."/>
            <person name="Piepenbring M."/>
            <person name="Bode H.B."/>
            <person name="Daniel R."/>
            <person name="Schafer W."/>
            <person name="Streit W.R."/>
        </authorList>
    </citation>
    <scope>NUCLEOTIDE SEQUENCE [LARGE SCALE GENOMIC DNA]</scope>
    <source>
        <strain evidence="11">T54</strain>
    </source>
</reference>
<keyword evidence="4" id="KW-0479">Metal-binding</keyword>
<gene>
    <name evidence="10" type="primary">antA</name>
    <name evidence="10" type="ORF">DUPY_00690</name>
</gene>
<dbReference type="PROSITE" id="PS00570">
    <property type="entry name" value="RING_HYDROXYL_ALPHA"/>
    <property type="match status" value="1"/>
</dbReference>
<dbReference type="AlphaFoldDB" id="A0A1E7X7W2"/>
<comment type="similarity">
    <text evidence="2">Belongs to the bacterial ring-hydroxylating dioxygenase alpha subunit family.</text>
</comment>
<proteinExistence type="inferred from homology"/>